<evidence type="ECO:0000313" key="2">
    <source>
        <dbReference type="Proteomes" id="UP000260828"/>
    </source>
</evidence>
<sequence>MTGITRAAAARVVAGYFHTTALHAGGIYDTYTVRDEQNRQWKLVKDSSIQCENRSGDPAGGAYAVEMVSPICVYEDIVVIQELIRKLQEAGAKVNNSCGIHVYVDASAHTVTTLRNIVNIMAAKEICSTRRFR</sequence>
<evidence type="ECO:0000313" key="1">
    <source>
        <dbReference type="EMBL" id="RGE66623.1"/>
    </source>
</evidence>
<dbReference type="RefSeq" id="WP_006873227.1">
    <property type="nucleotide sequence ID" value="NZ_CAUWNV010000054.1"/>
</dbReference>
<dbReference type="EMBL" id="QVME01000007">
    <property type="protein sequence ID" value="RGE66623.1"/>
    <property type="molecule type" value="Genomic_DNA"/>
</dbReference>
<protein>
    <recommendedName>
        <fullName evidence="3">Amidoligase enzyme</fullName>
    </recommendedName>
</protein>
<gene>
    <name evidence="1" type="ORF">DXC40_12655</name>
</gene>
<dbReference type="Proteomes" id="UP000260828">
    <property type="component" value="Unassembled WGS sequence"/>
</dbReference>
<dbReference type="AlphaFoldDB" id="A0A3E3IHS5"/>
<evidence type="ECO:0008006" key="3">
    <source>
        <dbReference type="Google" id="ProtNLM"/>
    </source>
</evidence>
<name>A0A3E3IHS5_9FIRM</name>
<proteinExistence type="predicted"/>
<organism evidence="1 2">
    <name type="scientific">Anaerotruncus colihominis</name>
    <dbReference type="NCBI Taxonomy" id="169435"/>
    <lineage>
        <taxon>Bacteria</taxon>
        <taxon>Bacillati</taxon>
        <taxon>Bacillota</taxon>
        <taxon>Clostridia</taxon>
        <taxon>Eubacteriales</taxon>
        <taxon>Oscillospiraceae</taxon>
        <taxon>Anaerotruncus</taxon>
    </lineage>
</organism>
<accession>A0A3E3IHS5</accession>
<dbReference type="Pfam" id="PF12224">
    <property type="entry name" value="Amidoligase_2"/>
    <property type="match status" value="1"/>
</dbReference>
<dbReference type="InterPro" id="IPR022025">
    <property type="entry name" value="Amidoligase_2"/>
</dbReference>
<reference evidence="1 2" key="1">
    <citation type="submission" date="2018-08" db="EMBL/GenBank/DDBJ databases">
        <title>A genome reference for cultivated species of the human gut microbiota.</title>
        <authorList>
            <person name="Zou Y."/>
            <person name="Xue W."/>
            <person name="Luo G."/>
        </authorList>
    </citation>
    <scope>NUCLEOTIDE SEQUENCE [LARGE SCALE GENOMIC DNA]</scope>
    <source>
        <strain evidence="1 2">TF05-12AC</strain>
    </source>
</reference>
<comment type="caution">
    <text evidence="1">The sequence shown here is derived from an EMBL/GenBank/DDBJ whole genome shotgun (WGS) entry which is preliminary data.</text>
</comment>